<organism evidence="1 2">
    <name type="scientific">Lacrimispora xylanisolvens</name>
    <dbReference type="NCBI Taxonomy" id="384636"/>
    <lineage>
        <taxon>Bacteria</taxon>
        <taxon>Bacillati</taxon>
        <taxon>Bacillota</taxon>
        <taxon>Clostridia</taxon>
        <taxon>Lachnospirales</taxon>
        <taxon>Lachnospiraceae</taxon>
        <taxon>Lacrimispora</taxon>
    </lineage>
</organism>
<evidence type="ECO:0008006" key="3">
    <source>
        <dbReference type="Google" id="ProtNLM"/>
    </source>
</evidence>
<accession>A0A2S6HRY6</accession>
<dbReference type="InterPro" id="IPR043721">
    <property type="entry name" value="DUF5662"/>
</dbReference>
<dbReference type="Proteomes" id="UP000237749">
    <property type="component" value="Unassembled WGS sequence"/>
</dbReference>
<dbReference type="Pfam" id="PF18907">
    <property type="entry name" value="DUF5662"/>
    <property type="match status" value="1"/>
</dbReference>
<name>A0A2S6HRY6_9FIRM</name>
<evidence type="ECO:0000313" key="1">
    <source>
        <dbReference type="EMBL" id="PPK80325.1"/>
    </source>
</evidence>
<sequence>MKLKNFWGHFCTIHIHKIRVMKNCFRVGLIKQGLLHDLSKYSLEEFIPGVLYYQGNRSPNAAEIEDKGFSKAWLHHKGRNKHHCEYWIDFSMDPSKGMIGYKMPLKYLVEMVMDRIAASKTYKGKDYTDASPWEYYVQGKAYMIVAPETERLLETLLIMLKEEGEKKTFSYIRELLKKGDY</sequence>
<keyword evidence="2" id="KW-1185">Reference proteome</keyword>
<dbReference type="RefSeq" id="WP_104437635.1">
    <property type="nucleotide sequence ID" value="NZ_PTJA01000007.1"/>
</dbReference>
<gene>
    <name evidence="1" type="ORF">BXY41_107258</name>
</gene>
<protein>
    <recommendedName>
        <fullName evidence="3">Catalase</fullName>
    </recommendedName>
</protein>
<evidence type="ECO:0000313" key="2">
    <source>
        <dbReference type="Proteomes" id="UP000237749"/>
    </source>
</evidence>
<proteinExistence type="predicted"/>
<dbReference type="OrthoDB" id="1550715at2"/>
<dbReference type="EMBL" id="PTJA01000007">
    <property type="protein sequence ID" value="PPK80325.1"/>
    <property type="molecule type" value="Genomic_DNA"/>
</dbReference>
<reference evidence="1 2" key="1">
    <citation type="submission" date="2018-02" db="EMBL/GenBank/DDBJ databases">
        <title>Genomic Encyclopedia of Archaeal and Bacterial Type Strains, Phase II (KMG-II): from individual species to whole genera.</title>
        <authorList>
            <person name="Goeker M."/>
        </authorList>
    </citation>
    <scope>NUCLEOTIDE SEQUENCE [LARGE SCALE GENOMIC DNA]</scope>
    <source>
        <strain evidence="1 2">DSM 3808</strain>
    </source>
</reference>
<dbReference type="AlphaFoldDB" id="A0A2S6HRY6"/>
<comment type="caution">
    <text evidence="1">The sequence shown here is derived from an EMBL/GenBank/DDBJ whole genome shotgun (WGS) entry which is preliminary data.</text>
</comment>